<dbReference type="Proteomes" id="UP001163321">
    <property type="component" value="Chromosome 4"/>
</dbReference>
<accession>A0ACC0W5W5</accession>
<evidence type="ECO:0000313" key="1">
    <source>
        <dbReference type="EMBL" id="KAI9913086.1"/>
    </source>
</evidence>
<reference evidence="1 2" key="1">
    <citation type="journal article" date="2022" name="bioRxiv">
        <title>The genome of the oomycete Peronosclerospora sorghi, a cosmopolitan pathogen of maize and sorghum, is inflated with dispersed pseudogenes.</title>
        <authorList>
            <person name="Fletcher K."/>
            <person name="Martin F."/>
            <person name="Isakeit T."/>
            <person name="Cavanaugh K."/>
            <person name="Magill C."/>
            <person name="Michelmore R."/>
        </authorList>
    </citation>
    <scope>NUCLEOTIDE SEQUENCE [LARGE SCALE GENOMIC DNA]</scope>
    <source>
        <strain evidence="1">P6</strain>
    </source>
</reference>
<sequence length="523" mass="58148">MRVMDIQMGGRLNLIVQVVEALLERGADPIAQDRSGLTALSLVRTLSRPPEEVVQILVDAESSAIWSMTLVLNVACCRMTAWMYEQKALASALFLRKLSSFTLSQHSSAFLRQTIALINTLLKGSHCQKLIFYKTQGDNVAFDQVLQERVPMFFDVMSTCHVVPLDTIFTHSLFSDSTFVDDLKLEADGYGLSLVSPTVKFATLAGPSWMSVLLKLIQCFKVEISEPNDLPEDAPIPQDGHGYNKHLLQQKLSISSSSTSCSVGSRSTVCSANPTTFIATAREAWYYAVLFKAATYSLPGEIAVTPQCDVAIASVDVSKFFPLEDRLLIGSDEYFAIDYSSQTREIQLDRQYNGNEATVVKAYATGACSSRLPPYIALKRIWEREPGNKYEDQMSSEQELFQDYQFLDPDSECEVAIKLGPIVNGNEAKEIVAEWKHAAKELFNARECKSGLACCKHYCPQRSGHFLCLETLAVIGQGLAKRHLGRPTFSKPLKPRALLQRLQDRFKGTEEWPGSRSSVNPPP</sequence>
<dbReference type="EMBL" id="CM047583">
    <property type="protein sequence ID" value="KAI9913086.1"/>
    <property type="molecule type" value="Genomic_DNA"/>
</dbReference>
<gene>
    <name evidence="1" type="ORF">PsorP6_005093</name>
</gene>
<organism evidence="1 2">
    <name type="scientific">Peronosclerospora sorghi</name>
    <dbReference type="NCBI Taxonomy" id="230839"/>
    <lineage>
        <taxon>Eukaryota</taxon>
        <taxon>Sar</taxon>
        <taxon>Stramenopiles</taxon>
        <taxon>Oomycota</taxon>
        <taxon>Peronosporomycetes</taxon>
        <taxon>Peronosporales</taxon>
        <taxon>Peronosporaceae</taxon>
        <taxon>Peronosclerospora</taxon>
    </lineage>
</organism>
<proteinExistence type="predicted"/>
<evidence type="ECO:0000313" key="2">
    <source>
        <dbReference type="Proteomes" id="UP001163321"/>
    </source>
</evidence>
<keyword evidence="2" id="KW-1185">Reference proteome</keyword>
<name>A0ACC0W5W5_9STRA</name>
<comment type="caution">
    <text evidence="1">The sequence shown here is derived from an EMBL/GenBank/DDBJ whole genome shotgun (WGS) entry which is preliminary data.</text>
</comment>
<protein>
    <submittedName>
        <fullName evidence="1">Uncharacterized protein</fullName>
    </submittedName>
</protein>